<evidence type="ECO:0000256" key="10">
    <source>
        <dbReference type="ARBA" id="ARBA00030898"/>
    </source>
</evidence>
<proteinExistence type="inferred from homology"/>
<comment type="similarity">
    <text evidence="1">Belongs to the SOS response-associated peptidase family.</text>
</comment>
<keyword evidence="13" id="KW-1185">Reference proteome</keyword>
<evidence type="ECO:0000313" key="12">
    <source>
        <dbReference type="EMBL" id="KAK7076846.1"/>
    </source>
</evidence>
<reference evidence="12 13" key="1">
    <citation type="submission" date="2023-11" db="EMBL/GenBank/DDBJ databases">
        <title>Halocaridina rubra genome assembly.</title>
        <authorList>
            <person name="Smith C."/>
        </authorList>
    </citation>
    <scope>NUCLEOTIDE SEQUENCE [LARGE SCALE GENOMIC DNA]</scope>
    <source>
        <strain evidence="12">EP-1</strain>
        <tissue evidence="12">Whole</tissue>
    </source>
</reference>
<evidence type="ECO:0000256" key="4">
    <source>
        <dbReference type="ARBA" id="ARBA00022763"/>
    </source>
</evidence>
<dbReference type="Pfam" id="PF02586">
    <property type="entry name" value="SRAP"/>
    <property type="match status" value="1"/>
</dbReference>
<dbReference type="GO" id="GO:0008233">
    <property type="term" value="F:peptidase activity"/>
    <property type="evidence" value="ECO:0007669"/>
    <property type="project" value="UniProtKB-KW"/>
</dbReference>
<evidence type="ECO:0000313" key="13">
    <source>
        <dbReference type="Proteomes" id="UP001381693"/>
    </source>
</evidence>
<evidence type="ECO:0000256" key="3">
    <source>
        <dbReference type="ARBA" id="ARBA00022670"/>
    </source>
</evidence>
<name>A0AAN8X2M4_HALRR</name>
<dbReference type="InterPro" id="IPR003738">
    <property type="entry name" value="SRAP"/>
</dbReference>
<dbReference type="Gene3D" id="3.90.1680.10">
    <property type="entry name" value="SOS response associated peptidase-like"/>
    <property type="match status" value="1"/>
</dbReference>
<evidence type="ECO:0000256" key="7">
    <source>
        <dbReference type="ARBA" id="ARBA00023125"/>
    </source>
</evidence>
<accession>A0AAN8X2M4</accession>
<evidence type="ECO:0000256" key="5">
    <source>
        <dbReference type="ARBA" id="ARBA00022801"/>
    </source>
</evidence>
<keyword evidence="7" id="KW-0238">DNA-binding</keyword>
<dbReference type="SUPFAM" id="SSF143081">
    <property type="entry name" value="BB1717-like"/>
    <property type="match status" value="1"/>
</dbReference>
<keyword evidence="3" id="KW-0645">Protease</keyword>
<evidence type="ECO:0000256" key="11">
    <source>
        <dbReference type="ARBA" id="ARBA00031130"/>
    </source>
</evidence>
<keyword evidence="4" id="KW-0227">DNA damage</keyword>
<dbReference type="EMBL" id="JAXCGZ010009535">
    <property type="protein sequence ID" value="KAK7076846.1"/>
    <property type="molecule type" value="Genomic_DNA"/>
</dbReference>
<evidence type="ECO:0000256" key="8">
    <source>
        <dbReference type="ARBA" id="ARBA00023239"/>
    </source>
</evidence>
<dbReference type="GO" id="GO:0006508">
    <property type="term" value="P:proteolysis"/>
    <property type="evidence" value="ECO:0007669"/>
    <property type="project" value="UniProtKB-KW"/>
</dbReference>
<dbReference type="GO" id="GO:0003697">
    <property type="term" value="F:single-stranded DNA binding"/>
    <property type="evidence" value="ECO:0007669"/>
    <property type="project" value="InterPro"/>
</dbReference>
<dbReference type="InterPro" id="IPR036590">
    <property type="entry name" value="SRAP-like"/>
</dbReference>
<protein>
    <recommendedName>
        <fullName evidence="2">Abasic site processing protein HMCES</fullName>
    </recommendedName>
    <alternativeName>
        <fullName evidence="9">Embryonic stem cell-specific 5-hydroxymethylcytosine-binding protein</fullName>
    </alternativeName>
    <alternativeName>
        <fullName evidence="10">Peptidase HMCES</fullName>
    </alternativeName>
    <alternativeName>
        <fullName evidence="11">SRAP domain-containing protein 1</fullName>
    </alternativeName>
</protein>
<dbReference type="AlphaFoldDB" id="A0AAN8X2M4"/>
<evidence type="ECO:0000256" key="2">
    <source>
        <dbReference type="ARBA" id="ARBA00015888"/>
    </source>
</evidence>
<sequence>MCGRTACTLAPDEVCRSCCTLTVDNTGKKLYKAAQWRDHPGNHSYGQSHNVAPSRFTPVMISDHHVHGIKRNSEGEEKCSPLHYVIQPMMWGLIPHFHKGSSAVGHGFKTNNCRIEGIEEKKSYKPSLLKGQRCVVLCDGFYEWESTKGDKNKQPYFIYAPQPEGVEIWNRKTWDTDDLWSDEEGWKGPQLLKMAGLFSHWTSTEGEEILSYTILTMESGKNFASLHHRIPAILETDEEVQEWLDSGGIDYKTALNNLKRDVELKWHPVSNAVNNSRNQESDLNNPVSLDK</sequence>
<organism evidence="12 13">
    <name type="scientific">Halocaridina rubra</name>
    <name type="common">Hawaiian red shrimp</name>
    <dbReference type="NCBI Taxonomy" id="373956"/>
    <lineage>
        <taxon>Eukaryota</taxon>
        <taxon>Metazoa</taxon>
        <taxon>Ecdysozoa</taxon>
        <taxon>Arthropoda</taxon>
        <taxon>Crustacea</taxon>
        <taxon>Multicrustacea</taxon>
        <taxon>Malacostraca</taxon>
        <taxon>Eumalacostraca</taxon>
        <taxon>Eucarida</taxon>
        <taxon>Decapoda</taxon>
        <taxon>Pleocyemata</taxon>
        <taxon>Caridea</taxon>
        <taxon>Atyoidea</taxon>
        <taxon>Atyidae</taxon>
        <taxon>Halocaridina</taxon>
    </lineage>
</organism>
<dbReference type="GO" id="GO:0016829">
    <property type="term" value="F:lyase activity"/>
    <property type="evidence" value="ECO:0007669"/>
    <property type="project" value="UniProtKB-KW"/>
</dbReference>
<comment type="caution">
    <text evidence="12">The sequence shown here is derived from an EMBL/GenBank/DDBJ whole genome shotgun (WGS) entry which is preliminary data.</text>
</comment>
<evidence type="ECO:0000256" key="1">
    <source>
        <dbReference type="ARBA" id="ARBA00008136"/>
    </source>
</evidence>
<dbReference type="Proteomes" id="UP001381693">
    <property type="component" value="Unassembled WGS sequence"/>
</dbReference>
<dbReference type="PANTHER" id="PTHR13604:SF0">
    <property type="entry name" value="ABASIC SITE PROCESSING PROTEIN HMCES"/>
    <property type="match status" value="1"/>
</dbReference>
<keyword evidence="6" id="KW-0190">Covalent protein-DNA linkage</keyword>
<gene>
    <name evidence="12" type="ORF">SK128_011556</name>
</gene>
<keyword evidence="8" id="KW-0456">Lyase</keyword>
<keyword evidence="5" id="KW-0378">Hydrolase</keyword>
<evidence type="ECO:0000256" key="6">
    <source>
        <dbReference type="ARBA" id="ARBA00023124"/>
    </source>
</evidence>
<dbReference type="PANTHER" id="PTHR13604">
    <property type="entry name" value="DC12-RELATED"/>
    <property type="match status" value="1"/>
</dbReference>
<dbReference type="GO" id="GO:0106300">
    <property type="term" value="P:protein-DNA covalent cross-linking repair"/>
    <property type="evidence" value="ECO:0007669"/>
    <property type="project" value="InterPro"/>
</dbReference>
<evidence type="ECO:0000256" key="9">
    <source>
        <dbReference type="ARBA" id="ARBA00030390"/>
    </source>
</evidence>